<gene>
    <name evidence="5" type="ORF">GCM10022410_22810</name>
</gene>
<dbReference type="InterPro" id="IPR009057">
    <property type="entry name" value="Homeodomain-like_sf"/>
</dbReference>
<protein>
    <recommendedName>
        <fullName evidence="4">HTH araC/xylS-type domain-containing protein</fullName>
    </recommendedName>
</protein>
<dbReference type="InterPro" id="IPR018062">
    <property type="entry name" value="HTH_AraC-typ_CS"/>
</dbReference>
<keyword evidence="6" id="KW-1185">Reference proteome</keyword>
<evidence type="ECO:0000313" key="6">
    <source>
        <dbReference type="Proteomes" id="UP001501734"/>
    </source>
</evidence>
<dbReference type="Proteomes" id="UP001501734">
    <property type="component" value="Unassembled WGS sequence"/>
</dbReference>
<dbReference type="InterPro" id="IPR018060">
    <property type="entry name" value="HTH_AraC"/>
</dbReference>
<accession>A0ABP7VZP3</accession>
<sequence length="297" mass="34845">MMKKVQFSKEEHTKIPDPAFPINIFFIRHPDQSTIPLHWHNHFEWIYITKGSFRVQVGAEFKDLTEGDIVFINREELHSAFPNSNKSQLYAIVYNHTFLIDGELDRVQRNYLVPLLNNELKIPFFFETSHYQSKELQNCLEKMIDAFSEKTGGYEILVKAYLLEAIAHAIRIAQVSPATDKQINKHAVIEPILYHISNHFDQSISVKEAAEHCNLSPNYFCHVFKKATGYTLKEYINLVRISEAERLLYSNQYNIQQIAYLVGFSNSTYFGRTFKKFKQKTPSEVLRIYHENKQDDR</sequence>
<dbReference type="SUPFAM" id="SSF51215">
    <property type="entry name" value="Regulatory protein AraC"/>
    <property type="match status" value="1"/>
</dbReference>
<dbReference type="PROSITE" id="PS00041">
    <property type="entry name" value="HTH_ARAC_FAMILY_1"/>
    <property type="match status" value="1"/>
</dbReference>
<dbReference type="PANTHER" id="PTHR43280:SF2">
    <property type="entry name" value="HTH-TYPE TRANSCRIPTIONAL REGULATOR EXSA"/>
    <property type="match status" value="1"/>
</dbReference>
<dbReference type="InterPro" id="IPR014710">
    <property type="entry name" value="RmlC-like_jellyroll"/>
</dbReference>
<evidence type="ECO:0000259" key="4">
    <source>
        <dbReference type="PROSITE" id="PS01124"/>
    </source>
</evidence>
<evidence type="ECO:0000256" key="1">
    <source>
        <dbReference type="ARBA" id="ARBA00023015"/>
    </source>
</evidence>
<dbReference type="Gene3D" id="2.60.120.10">
    <property type="entry name" value="Jelly Rolls"/>
    <property type="match status" value="1"/>
</dbReference>
<feature type="domain" description="HTH araC/xylS-type" evidence="4">
    <location>
        <begin position="190"/>
        <end position="288"/>
    </location>
</feature>
<evidence type="ECO:0000313" key="5">
    <source>
        <dbReference type="EMBL" id="GAA4077551.1"/>
    </source>
</evidence>
<dbReference type="InterPro" id="IPR003313">
    <property type="entry name" value="AraC-bd"/>
</dbReference>
<keyword evidence="1" id="KW-0805">Transcription regulation</keyword>
<comment type="caution">
    <text evidence="5">The sequence shown here is derived from an EMBL/GenBank/DDBJ whole genome shotgun (WGS) entry which is preliminary data.</text>
</comment>
<dbReference type="Gene3D" id="1.10.10.60">
    <property type="entry name" value="Homeodomain-like"/>
    <property type="match status" value="2"/>
</dbReference>
<organism evidence="5 6">
    <name type="scientific">Amphibacillus indicireducens</name>
    <dbReference type="NCBI Taxonomy" id="1076330"/>
    <lineage>
        <taxon>Bacteria</taxon>
        <taxon>Bacillati</taxon>
        <taxon>Bacillota</taxon>
        <taxon>Bacilli</taxon>
        <taxon>Bacillales</taxon>
        <taxon>Bacillaceae</taxon>
        <taxon>Amphibacillus</taxon>
    </lineage>
</organism>
<dbReference type="CDD" id="cd02208">
    <property type="entry name" value="cupin_RmlC-like"/>
    <property type="match status" value="1"/>
</dbReference>
<proteinExistence type="predicted"/>
<dbReference type="PROSITE" id="PS01124">
    <property type="entry name" value="HTH_ARAC_FAMILY_2"/>
    <property type="match status" value="1"/>
</dbReference>
<dbReference type="Pfam" id="PF12833">
    <property type="entry name" value="HTH_18"/>
    <property type="match status" value="1"/>
</dbReference>
<evidence type="ECO:0000256" key="2">
    <source>
        <dbReference type="ARBA" id="ARBA00023125"/>
    </source>
</evidence>
<name>A0ABP7VZP3_9BACI</name>
<dbReference type="PANTHER" id="PTHR43280">
    <property type="entry name" value="ARAC-FAMILY TRANSCRIPTIONAL REGULATOR"/>
    <property type="match status" value="1"/>
</dbReference>
<dbReference type="SMART" id="SM00342">
    <property type="entry name" value="HTH_ARAC"/>
    <property type="match status" value="1"/>
</dbReference>
<evidence type="ECO:0000256" key="3">
    <source>
        <dbReference type="ARBA" id="ARBA00023163"/>
    </source>
</evidence>
<dbReference type="Pfam" id="PF02311">
    <property type="entry name" value="AraC_binding"/>
    <property type="match status" value="1"/>
</dbReference>
<dbReference type="SUPFAM" id="SSF46689">
    <property type="entry name" value="Homeodomain-like"/>
    <property type="match status" value="2"/>
</dbReference>
<keyword evidence="3" id="KW-0804">Transcription</keyword>
<keyword evidence="2" id="KW-0238">DNA-binding</keyword>
<dbReference type="InterPro" id="IPR037923">
    <property type="entry name" value="HTH-like"/>
</dbReference>
<dbReference type="EMBL" id="BAABDL010000123">
    <property type="protein sequence ID" value="GAA4077551.1"/>
    <property type="molecule type" value="Genomic_DNA"/>
</dbReference>
<reference evidence="6" key="1">
    <citation type="journal article" date="2019" name="Int. J. Syst. Evol. Microbiol.">
        <title>The Global Catalogue of Microorganisms (GCM) 10K type strain sequencing project: providing services to taxonomists for standard genome sequencing and annotation.</title>
        <authorList>
            <consortium name="The Broad Institute Genomics Platform"/>
            <consortium name="The Broad Institute Genome Sequencing Center for Infectious Disease"/>
            <person name="Wu L."/>
            <person name="Ma J."/>
        </authorList>
    </citation>
    <scope>NUCLEOTIDE SEQUENCE [LARGE SCALE GENOMIC DNA]</scope>
    <source>
        <strain evidence="6">JCM 17250</strain>
    </source>
</reference>